<gene>
    <name evidence="12" type="ORF">CJO77_01445</name>
</gene>
<evidence type="ECO:0000313" key="12">
    <source>
        <dbReference type="EMBL" id="AXV80313.1"/>
    </source>
</evidence>
<evidence type="ECO:0000256" key="2">
    <source>
        <dbReference type="ARBA" id="ARBA00022490"/>
    </source>
</evidence>
<accession>A0AAD0WF17</accession>
<dbReference type="NCBIfam" id="NF007820">
    <property type="entry name" value="PRK10529.1"/>
    <property type="match status" value="1"/>
</dbReference>
<evidence type="ECO:0000256" key="9">
    <source>
        <dbReference type="PROSITE-ProRule" id="PRU01091"/>
    </source>
</evidence>
<dbReference type="PANTHER" id="PTHR48111:SF50">
    <property type="entry name" value="KDP OPERON TRANSCRIPTIONAL REGULATORY PROTEIN KDPE"/>
    <property type="match status" value="1"/>
</dbReference>
<dbReference type="Pfam" id="PF00486">
    <property type="entry name" value="Trans_reg_C"/>
    <property type="match status" value="1"/>
</dbReference>
<dbReference type="FunFam" id="3.40.50.2300:FF:000021">
    <property type="entry name" value="Two-component system response regulator KdpE"/>
    <property type="match status" value="1"/>
</dbReference>
<evidence type="ECO:0000256" key="4">
    <source>
        <dbReference type="ARBA" id="ARBA00023012"/>
    </source>
</evidence>
<dbReference type="Gene3D" id="6.10.250.690">
    <property type="match status" value="1"/>
</dbReference>
<dbReference type="InterPro" id="IPR036388">
    <property type="entry name" value="WH-like_DNA-bd_sf"/>
</dbReference>
<dbReference type="InterPro" id="IPR039420">
    <property type="entry name" value="WalR-like"/>
</dbReference>
<dbReference type="RefSeq" id="WP_013211152.1">
    <property type="nucleotide sequence ID" value="NZ_CP014702.1"/>
</dbReference>
<evidence type="ECO:0000256" key="3">
    <source>
        <dbReference type="ARBA" id="ARBA00022553"/>
    </source>
</evidence>
<dbReference type="InterPro" id="IPR001789">
    <property type="entry name" value="Sig_transdc_resp-reg_receiver"/>
</dbReference>
<dbReference type="GO" id="GO:0000987">
    <property type="term" value="F:cis-regulatory region sequence-specific DNA binding"/>
    <property type="evidence" value="ECO:0007669"/>
    <property type="project" value="UniProtKB-ARBA"/>
</dbReference>
<feature type="DNA-binding region" description="OmpR/PhoB-type" evidence="9">
    <location>
        <begin position="135"/>
        <end position="234"/>
    </location>
</feature>
<proteinExistence type="predicted"/>
<dbReference type="GO" id="GO:0005829">
    <property type="term" value="C:cytosol"/>
    <property type="evidence" value="ECO:0007669"/>
    <property type="project" value="TreeGrafter"/>
</dbReference>
<evidence type="ECO:0000259" key="10">
    <source>
        <dbReference type="PROSITE" id="PS50110"/>
    </source>
</evidence>
<dbReference type="PROSITE" id="PS50110">
    <property type="entry name" value="RESPONSE_REGULATORY"/>
    <property type="match status" value="1"/>
</dbReference>
<dbReference type="CDD" id="cd00383">
    <property type="entry name" value="trans_reg_C"/>
    <property type="match status" value="1"/>
</dbReference>
<dbReference type="GeneID" id="97319760"/>
<dbReference type="GO" id="GO:0032993">
    <property type="term" value="C:protein-DNA complex"/>
    <property type="evidence" value="ECO:0007669"/>
    <property type="project" value="TreeGrafter"/>
</dbReference>
<dbReference type="Proteomes" id="UP000261758">
    <property type="component" value="Chromosome"/>
</dbReference>
<dbReference type="Pfam" id="PF00072">
    <property type="entry name" value="Response_reg"/>
    <property type="match status" value="1"/>
</dbReference>
<sequence>MRAMAFTFTPTVLVIDDEPHIRRFVRAALEAEGCEVFEADRVERGLIEAGTRQPDAVILDLGLPDGDGMSLIRDLRTWTEVPVLVLSARVDERDKIDALDAGADDYLTKPFGVGELIARLRVLLRRHAKRGEDGGSVIAFGDVQVDLARRLVSRNGEPVHLTPIEYRLLAVLLGRRGTVMTHRELLREVWGPAHSDSSHYLRIYMGHLRHKLERDPARPQHLLTEVGVGYRFAA</sequence>
<name>A0AAD0WF17_RALSL</name>
<evidence type="ECO:0000256" key="7">
    <source>
        <dbReference type="ARBA" id="ARBA00023163"/>
    </source>
</evidence>
<organism evidence="12 13">
    <name type="scientific">Ralstonia solanacearum</name>
    <name type="common">Pseudomonas solanacearum</name>
    <dbReference type="NCBI Taxonomy" id="305"/>
    <lineage>
        <taxon>Bacteria</taxon>
        <taxon>Pseudomonadati</taxon>
        <taxon>Pseudomonadota</taxon>
        <taxon>Betaproteobacteria</taxon>
        <taxon>Burkholderiales</taxon>
        <taxon>Burkholderiaceae</taxon>
        <taxon>Ralstonia</taxon>
        <taxon>Ralstonia solanacearum species complex</taxon>
    </lineage>
</organism>
<keyword evidence="7" id="KW-0804">Transcription</keyword>
<evidence type="ECO:0000259" key="11">
    <source>
        <dbReference type="PROSITE" id="PS51755"/>
    </source>
</evidence>
<dbReference type="FunFam" id="1.10.10.10:FF:000210">
    <property type="entry name" value="Winged-helix transcriptional response regulator KdpE"/>
    <property type="match status" value="1"/>
</dbReference>
<evidence type="ECO:0000256" key="6">
    <source>
        <dbReference type="ARBA" id="ARBA00023125"/>
    </source>
</evidence>
<dbReference type="GO" id="GO:0045893">
    <property type="term" value="P:positive regulation of DNA-templated transcription"/>
    <property type="evidence" value="ECO:0007669"/>
    <property type="project" value="UniProtKB-ARBA"/>
</dbReference>
<dbReference type="PANTHER" id="PTHR48111">
    <property type="entry name" value="REGULATOR OF RPOS"/>
    <property type="match status" value="1"/>
</dbReference>
<dbReference type="CDD" id="cd17620">
    <property type="entry name" value="REC_OmpR_KdpE-like"/>
    <property type="match status" value="1"/>
</dbReference>
<feature type="domain" description="Response regulatory" evidence="10">
    <location>
        <begin position="11"/>
        <end position="124"/>
    </location>
</feature>
<feature type="domain" description="OmpR/PhoB-type" evidence="11">
    <location>
        <begin position="135"/>
        <end position="234"/>
    </location>
</feature>
<dbReference type="Gene3D" id="1.10.10.10">
    <property type="entry name" value="Winged helix-like DNA-binding domain superfamily/Winged helix DNA-binding domain"/>
    <property type="match status" value="1"/>
</dbReference>
<evidence type="ECO:0000256" key="5">
    <source>
        <dbReference type="ARBA" id="ARBA00023015"/>
    </source>
</evidence>
<dbReference type="SMART" id="SM00448">
    <property type="entry name" value="REC"/>
    <property type="match status" value="1"/>
</dbReference>
<keyword evidence="2" id="KW-0963">Cytoplasm</keyword>
<dbReference type="AlphaFoldDB" id="A0AAD0WF17"/>
<feature type="modified residue" description="4-aspartylphosphate" evidence="8">
    <location>
        <position position="60"/>
    </location>
</feature>
<dbReference type="PROSITE" id="PS51755">
    <property type="entry name" value="OMPR_PHOB"/>
    <property type="match status" value="1"/>
</dbReference>
<dbReference type="Gene3D" id="3.40.50.2300">
    <property type="match status" value="1"/>
</dbReference>
<reference evidence="12 13" key="1">
    <citation type="submission" date="2017-08" db="EMBL/GenBank/DDBJ databases">
        <title>Genome sequences of Ralstonia solanacearum Species Complex (RSSC) isolated from Potato bacterial wilts in Korea.</title>
        <authorList>
            <person name="Cho H."/>
            <person name="Song E.-S."/>
            <person name="Lee Y.K."/>
            <person name="Lee S."/>
            <person name="Lee S.-W."/>
            <person name="Jo A."/>
            <person name="Kim J.-G."/>
            <person name="Hwang I."/>
        </authorList>
    </citation>
    <scope>NUCLEOTIDE SEQUENCE [LARGE SCALE GENOMIC DNA]</scope>
    <source>
        <strain evidence="12 13">T98</strain>
    </source>
</reference>
<comment type="subcellular location">
    <subcellularLocation>
        <location evidence="1">Cytoplasm</location>
    </subcellularLocation>
</comment>
<evidence type="ECO:0000313" key="13">
    <source>
        <dbReference type="Proteomes" id="UP000261758"/>
    </source>
</evidence>
<evidence type="ECO:0000256" key="8">
    <source>
        <dbReference type="PROSITE-ProRule" id="PRU00169"/>
    </source>
</evidence>
<keyword evidence="6 9" id="KW-0238">DNA-binding</keyword>
<protein>
    <submittedName>
        <fullName evidence="12">DNA-binding response regulator</fullName>
    </submittedName>
</protein>
<dbReference type="InterPro" id="IPR011006">
    <property type="entry name" value="CheY-like_superfamily"/>
</dbReference>
<dbReference type="EMBL" id="CP022759">
    <property type="protein sequence ID" value="AXV80313.1"/>
    <property type="molecule type" value="Genomic_DNA"/>
</dbReference>
<evidence type="ECO:0000256" key="1">
    <source>
        <dbReference type="ARBA" id="ARBA00004496"/>
    </source>
</evidence>
<keyword evidence="5" id="KW-0805">Transcription regulation</keyword>
<dbReference type="GO" id="GO:0000156">
    <property type="term" value="F:phosphorelay response regulator activity"/>
    <property type="evidence" value="ECO:0007669"/>
    <property type="project" value="TreeGrafter"/>
</dbReference>
<dbReference type="SUPFAM" id="SSF52172">
    <property type="entry name" value="CheY-like"/>
    <property type="match status" value="1"/>
</dbReference>
<dbReference type="SMART" id="SM00862">
    <property type="entry name" value="Trans_reg_C"/>
    <property type="match status" value="1"/>
</dbReference>
<dbReference type="GO" id="GO:0042802">
    <property type="term" value="F:identical protein binding"/>
    <property type="evidence" value="ECO:0007669"/>
    <property type="project" value="UniProtKB-ARBA"/>
</dbReference>
<dbReference type="InterPro" id="IPR001867">
    <property type="entry name" value="OmpR/PhoB-type_DNA-bd"/>
</dbReference>
<keyword evidence="3 8" id="KW-0597">Phosphoprotein</keyword>
<keyword evidence="4" id="KW-0902">Two-component regulatory system</keyword>